<sequence>MQAAASVLTMLAAVAALIIAKRAPKQAARFAEQFRSASAEIEQRRGLQMTVFMALMKCRRELLNQDARGAVNVCDVAFADHPEVLNARRLFLEATLTPGTDAVLTVERYHSLTEAVGRALGYTDRLTAQDMRTGWYPDALYMIDQASIQDAQDKLARREAARQQ</sequence>
<organism evidence="2 3">
    <name type="scientific">Sphingomonas turrisvirgatae</name>
    <dbReference type="NCBI Taxonomy" id="1888892"/>
    <lineage>
        <taxon>Bacteria</taxon>
        <taxon>Pseudomonadati</taxon>
        <taxon>Pseudomonadota</taxon>
        <taxon>Alphaproteobacteria</taxon>
        <taxon>Sphingomonadales</taxon>
        <taxon>Sphingomonadaceae</taxon>
        <taxon>Sphingomonas</taxon>
    </lineage>
</organism>
<dbReference type="EMBL" id="MDDS01000006">
    <property type="protein sequence ID" value="ODP39355.1"/>
    <property type="molecule type" value="Genomic_DNA"/>
</dbReference>
<dbReference type="AlphaFoldDB" id="A0A1E3M1W4"/>
<evidence type="ECO:0000313" key="3">
    <source>
        <dbReference type="Proteomes" id="UP000094487"/>
    </source>
</evidence>
<keyword evidence="3" id="KW-1185">Reference proteome</keyword>
<accession>A0A1E3M1W4</accession>
<protein>
    <recommendedName>
        <fullName evidence="1">DUF6680 domain-containing protein</fullName>
    </recommendedName>
</protein>
<dbReference type="InterPro" id="IPR046502">
    <property type="entry name" value="DUF6680"/>
</dbReference>
<dbReference type="Proteomes" id="UP000094487">
    <property type="component" value="Unassembled WGS sequence"/>
</dbReference>
<gene>
    <name evidence="2" type="ORF">BFL28_11140</name>
</gene>
<evidence type="ECO:0000313" key="2">
    <source>
        <dbReference type="EMBL" id="ODP39355.1"/>
    </source>
</evidence>
<name>A0A1E3M1W4_9SPHN</name>
<proteinExistence type="predicted"/>
<dbReference type="Pfam" id="PF20385">
    <property type="entry name" value="DUF6680"/>
    <property type="match status" value="1"/>
</dbReference>
<feature type="domain" description="DUF6680" evidence="1">
    <location>
        <begin position="34"/>
        <end position="145"/>
    </location>
</feature>
<comment type="caution">
    <text evidence="2">The sequence shown here is derived from an EMBL/GenBank/DDBJ whole genome shotgun (WGS) entry which is preliminary data.</text>
</comment>
<evidence type="ECO:0000259" key="1">
    <source>
        <dbReference type="Pfam" id="PF20385"/>
    </source>
</evidence>
<reference evidence="2 3" key="1">
    <citation type="submission" date="2016-08" db="EMBL/GenBank/DDBJ databases">
        <title>Draft genome of the agarase producing Sphingomonas sp. MCT13.</title>
        <authorList>
            <person name="D'Andrea M.M."/>
            <person name="Rossolini G.M."/>
            <person name="Thaller M.C."/>
        </authorList>
    </citation>
    <scope>NUCLEOTIDE SEQUENCE [LARGE SCALE GENOMIC DNA]</scope>
    <source>
        <strain evidence="2 3">MCT13</strain>
    </source>
</reference>